<feature type="transmembrane region" description="Helical" evidence="19">
    <location>
        <begin position="6"/>
        <end position="26"/>
    </location>
</feature>
<dbReference type="EMBL" id="RWGY01000039">
    <property type="protein sequence ID" value="TVU09227.1"/>
    <property type="molecule type" value="Genomic_DNA"/>
</dbReference>
<dbReference type="PROSITE" id="PS00308">
    <property type="entry name" value="LECTIN_LEGUME_ALPHA"/>
    <property type="match status" value="1"/>
</dbReference>
<dbReference type="InterPro" id="IPR001220">
    <property type="entry name" value="Legume_lectin_dom"/>
</dbReference>
<dbReference type="InterPro" id="IPR008271">
    <property type="entry name" value="Ser/Thr_kinase_AS"/>
</dbReference>
<dbReference type="SUPFAM" id="SSF56112">
    <property type="entry name" value="Protein kinase-like (PK-like)"/>
    <property type="match status" value="1"/>
</dbReference>
<evidence type="ECO:0000256" key="16">
    <source>
        <dbReference type="ARBA" id="ARBA00023180"/>
    </source>
</evidence>
<dbReference type="SMART" id="SM00220">
    <property type="entry name" value="S_TKc"/>
    <property type="match status" value="1"/>
</dbReference>
<feature type="region of interest" description="Disordered" evidence="18">
    <location>
        <begin position="344"/>
        <end position="366"/>
    </location>
</feature>
<evidence type="ECO:0000256" key="3">
    <source>
        <dbReference type="ARBA" id="ARBA00010217"/>
    </source>
</evidence>
<keyword evidence="14 19" id="KW-1133">Transmembrane helix</keyword>
<dbReference type="Pfam" id="PF07714">
    <property type="entry name" value="PK_Tyr_Ser-Thr"/>
    <property type="match status" value="1"/>
</dbReference>
<dbReference type="Pfam" id="PF00139">
    <property type="entry name" value="Lectin_legB"/>
    <property type="match status" value="1"/>
</dbReference>
<evidence type="ECO:0000256" key="12">
    <source>
        <dbReference type="ARBA" id="ARBA00022777"/>
    </source>
</evidence>
<accession>A0A5J9TDB8</accession>
<dbReference type="Proteomes" id="UP000324897">
    <property type="component" value="Chromosome 3"/>
</dbReference>
<evidence type="ECO:0000256" key="19">
    <source>
        <dbReference type="SAM" id="Phobius"/>
    </source>
</evidence>
<keyword evidence="8 19" id="KW-0812">Transmembrane</keyword>
<dbReference type="Gene3D" id="2.60.120.200">
    <property type="match status" value="1"/>
</dbReference>
<feature type="compositionally biased region" description="Low complexity" evidence="18">
    <location>
        <begin position="687"/>
        <end position="696"/>
    </location>
</feature>
<dbReference type="PROSITE" id="PS00107">
    <property type="entry name" value="PROTEIN_KINASE_ATP"/>
    <property type="match status" value="1"/>
</dbReference>
<dbReference type="FunFam" id="3.30.200.20:FF:000168">
    <property type="entry name" value="L-type lectin-domain containing receptor kinase IX.1"/>
    <property type="match status" value="1"/>
</dbReference>
<keyword evidence="11 17" id="KW-0547">Nucleotide-binding</keyword>
<comment type="subcellular location">
    <subcellularLocation>
        <location evidence="1">Cell membrane</location>
        <topology evidence="1">Single-pass type I membrane protein</topology>
    </subcellularLocation>
</comment>
<keyword evidence="9" id="KW-0732">Signal</keyword>
<evidence type="ECO:0000256" key="13">
    <source>
        <dbReference type="ARBA" id="ARBA00022840"/>
    </source>
</evidence>
<evidence type="ECO:0000256" key="4">
    <source>
        <dbReference type="ARBA" id="ARBA00012513"/>
    </source>
</evidence>
<evidence type="ECO:0000256" key="10">
    <source>
        <dbReference type="ARBA" id="ARBA00022734"/>
    </source>
</evidence>
<feature type="non-terminal residue" evidence="21">
    <location>
        <position position="1"/>
    </location>
</feature>
<protein>
    <recommendedName>
        <fullName evidence="4">non-specific serine/threonine protein kinase</fullName>
        <ecNumber evidence="4">2.7.11.1</ecNumber>
    </recommendedName>
</protein>
<dbReference type="Gramene" id="TVU09227">
    <property type="protein sequence ID" value="TVU09227"/>
    <property type="gene ID" value="EJB05_42677"/>
</dbReference>
<evidence type="ECO:0000256" key="5">
    <source>
        <dbReference type="ARBA" id="ARBA00022475"/>
    </source>
</evidence>
<reference evidence="21 22" key="1">
    <citation type="journal article" date="2019" name="Sci. Rep.">
        <title>A high-quality genome of Eragrostis curvula grass provides insights into Poaceae evolution and supports new strategies to enhance forage quality.</title>
        <authorList>
            <person name="Carballo J."/>
            <person name="Santos B.A.C.M."/>
            <person name="Zappacosta D."/>
            <person name="Garbus I."/>
            <person name="Selva J.P."/>
            <person name="Gallo C.A."/>
            <person name="Diaz A."/>
            <person name="Albertini E."/>
            <person name="Caccamo M."/>
            <person name="Echenique V."/>
        </authorList>
    </citation>
    <scope>NUCLEOTIDE SEQUENCE [LARGE SCALE GENOMIC DNA]</scope>
    <source>
        <strain evidence="22">cv. Victoria</strain>
        <tissue evidence="21">Leaf</tissue>
    </source>
</reference>
<dbReference type="CDD" id="cd14066">
    <property type="entry name" value="STKc_IRAK"/>
    <property type="match status" value="1"/>
</dbReference>
<keyword evidence="16" id="KW-0325">Glycoprotein</keyword>
<evidence type="ECO:0000256" key="17">
    <source>
        <dbReference type="PROSITE-ProRule" id="PRU10141"/>
    </source>
</evidence>
<keyword evidence="12" id="KW-0418">Kinase</keyword>
<keyword evidence="13 17" id="KW-0067">ATP-binding</keyword>
<feature type="compositionally biased region" description="Basic and acidic residues" evidence="18">
    <location>
        <begin position="344"/>
        <end position="362"/>
    </location>
</feature>
<evidence type="ECO:0000256" key="9">
    <source>
        <dbReference type="ARBA" id="ARBA00022729"/>
    </source>
</evidence>
<gene>
    <name evidence="21" type="ORF">EJB05_42677</name>
</gene>
<comment type="similarity">
    <text evidence="2">In the N-terminal section; belongs to the leguminous lectin family.</text>
</comment>
<feature type="region of interest" description="Disordered" evidence="18">
    <location>
        <begin position="687"/>
        <end position="710"/>
    </location>
</feature>
<evidence type="ECO:0000256" key="14">
    <source>
        <dbReference type="ARBA" id="ARBA00022989"/>
    </source>
</evidence>
<dbReference type="GO" id="GO:0004674">
    <property type="term" value="F:protein serine/threonine kinase activity"/>
    <property type="evidence" value="ECO:0007669"/>
    <property type="project" value="UniProtKB-KW"/>
</dbReference>
<evidence type="ECO:0000256" key="6">
    <source>
        <dbReference type="ARBA" id="ARBA00022527"/>
    </source>
</evidence>
<dbReference type="OrthoDB" id="678914at2759"/>
<dbReference type="InterPro" id="IPR013320">
    <property type="entry name" value="ConA-like_dom_sf"/>
</dbReference>
<dbReference type="InterPro" id="IPR000719">
    <property type="entry name" value="Prot_kinase_dom"/>
</dbReference>
<dbReference type="FunFam" id="1.10.510.10:FF:000522">
    <property type="entry name" value="L-type lectin-domain containing receptor kinase IX.1"/>
    <property type="match status" value="1"/>
</dbReference>
<dbReference type="InterPro" id="IPR011009">
    <property type="entry name" value="Kinase-like_dom_sf"/>
</dbReference>
<dbReference type="GO" id="GO:0005886">
    <property type="term" value="C:plasma membrane"/>
    <property type="evidence" value="ECO:0007669"/>
    <property type="project" value="UniProtKB-SubCell"/>
</dbReference>
<dbReference type="CDD" id="cd06899">
    <property type="entry name" value="lectin_legume_LecRK_Arcelin_ConA"/>
    <property type="match status" value="1"/>
</dbReference>
<name>A0A5J9TDB8_9POAL</name>
<evidence type="ECO:0000256" key="1">
    <source>
        <dbReference type="ARBA" id="ARBA00004251"/>
    </source>
</evidence>
<dbReference type="InterPro" id="IPR001245">
    <property type="entry name" value="Ser-Thr/Tyr_kinase_cat_dom"/>
</dbReference>
<comment type="similarity">
    <text evidence="3">In the C-terminal section; belongs to the protein kinase superfamily. Ser/Thr protein kinase family.</text>
</comment>
<dbReference type="PANTHER" id="PTHR27007">
    <property type="match status" value="1"/>
</dbReference>
<dbReference type="PROSITE" id="PS00108">
    <property type="entry name" value="PROTEIN_KINASE_ST"/>
    <property type="match status" value="1"/>
</dbReference>
<dbReference type="InterPro" id="IPR050528">
    <property type="entry name" value="L-type_Lectin-RKs"/>
</dbReference>
<keyword evidence="10" id="KW-0430">Lectin</keyword>
<evidence type="ECO:0000259" key="20">
    <source>
        <dbReference type="PROSITE" id="PS50011"/>
    </source>
</evidence>
<evidence type="ECO:0000256" key="7">
    <source>
        <dbReference type="ARBA" id="ARBA00022679"/>
    </source>
</evidence>
<keyword evidence="7" id="KW-0808">Transferase</keyword>
<dbReference type="AlphaFoldDB" id="A0A5J9TDB8"/>
<dbReference type="GO" id="GO:0005524">
    <property type="term" value="F:ATP binding"/>
    <property type="evidence" value="ECO:0007669"/>
    <property type="project" value="UniProtKB-UniRule"/>
</dbReference>
<dbReference type="Gene3D" id="1.10.510.10">
    <property type="entry name" value="Transferase(Phosphotransferase) domain 1"/>
    <property type="match status" value="1"/>
</dbReference>
<evidence type="ECO:0000256" key="15">
    <source>
        <dbReference type="ARBA" id="ARBA00023136"/>
    </source>
</evidence>
<comment type="caution">
    <text evidence="21">The sequence shown here is derived from an EMBL/GenBank/DDBJ whole genome shotgun (WGS) entry which is preliminary data.</text>
</comment>
<keyword evidence="5" id="KW-1003">Cell membrane</keyword>
<keyword evidence="15 19" id="KW-0472">Membrane</keyword>
<dbReference type="EC" id="2.7.11.1" evidence="4"/>
<dbReference type="GO" id="GO:0030246">
    <property type="term" value="F:carbohydrate binding"/>
    <property type="evidence" value="ECO:0007669"/>
    <property type="project" value="UniProtKB-KW"/>
</dbReference>
<dbReference type="InterPro" id="IPR019825">
    <property type="entry name" value="Lectin_legB_Mn/Ca_BS"/>
</dbReference>
<evidence type="ECO:0000313" key="22">
    <source>
        <dbReference type="Proteomes" id="UP000324897"/>
    </source>
</evidence>
<dbReference type="SUPFAM" id="SSF49899">
    <property type="entry name" value="Concanavalin A-like lectins/glucanases"/>
    <property type="match status" value="1"/>
</dbReference>
<dbReference type="InterPro" id="IPR017441">
    <property type="entry name" value="Protein_kinase_ATP_BS"/>
</dbReference>
<keyword evidence="6" id="KW-0723">Serine/threonine-protein kinase</keyword>
<dbReference type="InterPro" id="IPR000985">
    <property type="entry name" value="Lectin_LegA_CS"/>
</dbReference>
<evidence type="ECO:0000256" key="18">
    <source>
        <dbReference type="SAM" id="MobiDB-lite"/>
    </source>
</evidence>
<proteinExistence type="inferred from homology"/>
<evidence type="ECO:0000256" key="11">
    <source>
        <dbReference type="ARBA" id="ARBA00022741"/>
    </source>
</evidence>
<dbReference type="GO" id="GO:0006952">
    <property type="term" value="P:defense response"/>
    <property type="evidence" value="ECO:0007669"/>
    <property type="project" value="UniProtKB-ARBA"/>
</dbReference>
<keyword evidence="22" id="KW-1185">Reference proteome</keyword>
<evidence type="ECO:0000313" key="21">
    <source>
        <dbReference type="EMBL" id="TVU09227.1"/>
    </source>
</evidence>
<feature type="domain" description="Protein kinase" evidence="20">
    <location>
        <begin position="382"/>
        <end position="662"/>
    </location>
</feature>
<evidence type="ECO:0000256" key="2">
    <source>
        <dbReference type="ARBA" id="ARBA00008536"/>
    </source>
</evidence>
<sequence length="710" mass="77070">MAGASPQAYGLAFICIYYALVLCIHVEPLSASSFAFNFSTPPMSQDLQWRGDTFFANQMMELTTNDISSDGKDSRGRAWYARPVLLWDAATGELASFVTTFSFKITPDTRYKNPDGSPNAGDGMAFFLAPYSTNDVLSSGGGGGGNLGLFNDSNQFNATGGGQVVAVEFDTYRNQWDKSEQHVGIDVNSINSVAYTDTSPLVGGQNYTLISGAKMTATISYDNRTKLLAVDLDIDGALYQVNATVDFTTSLPEKVAVGFSATTGASAELHRVSSWSFHSTLEEKVVPPLPPAPAPSPKIPYSAVEQGPSTKLVLKVLLPVLAVSVCAAVGVLVWLWQRRRRNAQHEDSESDEQHGEEADFERGVAGPRRYHHRELATATGDFSDENKLGRGGFGSVYKGSLQGDGGGERQVAVKKFSSDKSSQGRKEFEAEVKIISRLRHRNLVQLLGWCDSSKGLLLVYELVPEGSLDKHIHNNSRLLTWPERYKIILGLGSALSYLHRDWDQCVVHGDIKPSNIMLDSSYNTKLGDFGLARLVDHGTGLQTTATVLGTAGYIDPDFVNTRRPSTESDVYSFGIVLLEIVSGRQPVVQAPPFVLLKWVWSLYGQGRTIEAADARLRVGDERQMERALVVGLWCAHHDPGQRPSIAQAMQVLQSKDAKLPVLPPHMYKLEALPSVISTGESVGVSGSSFSSGVRSSATTGTTHSSESFPN</sequence>
<dbReference type="PROSITE" id="PS50011">
    <property type="entry name" value="PROTEIN_KINASE_DOM"/>
    <property type="match status" value="1"/>
</dbReference>
<feature type="transmembrane region" description="Helical" evidence="19">
    <location>
        <begin position="316"/>
        <end position="336"/>
    </location>
</feature>
<feature type="compositionally biased region" description="Polar residues" evidence="18">
    <location>
        <begin position="697"/>
        <end position="710"/>
    </location>
</feature>
<organism evidence="21 22">
    <name type="scientific">Eragrostis curvula</name>
    <name type="common">weeping love grass</name>
    <dbReference type="NCBI Taxonomy" id="38414"/>
    <lineage>
        <taxon>Eukaryota</taxon>
        <taxon>Viridiplantae</taxon>
        <taxon>Streptophyta</taxon>
        <taxon>Embryophyta</taxon>
        <taxon>Tracheophyta</taxon>
        <taxon>Spermatophyta</taxon>
        <taxon>Magnoliopsida</taxon>
        <taxon>Liliopsida</taxon>
        <taxon>Poales</taxon>
        <taxon>Poaceae</taxon>
        <taxon>PACMAD clade</taxon>
        <taxon>Chloridoideae</taxon>
        <taxon>Eragrostideae</taxon>
        <taxon>Eragrostidinae</taxon>
        <taxon>Eragrostis</taxon>
    </lineage>
</organism>
<dbReference type="GO" id="GO:0051707">
    <property type="term" value="P:response to other organism"/>
    <property type="evidence" value="ECO:0007669"/>
    <property type="project" value="UniProtKB-ARBA"/>
</dbReference>
<dbReference type="PROSITE" id="PS00307">
    <property type="entry name" value="LECTIN_LEGUME_BETA"/>
    <property type="match status" value="1"/>
</dbReference>
<evidence type="ECO:0000256" key="8">
    <source>
        <dbReference type="ARBA" id="ARBA00022692"/>
    </source>
</evidence>
<dbReference type="Gene3D" id="3.30.200.20">
    <property type="entry name" value="Phosphorylase Kinase, domain 1"/>
    <property type="match status" value="1"/>
</dbReference>
<feature type="binding site" evidence="17">
    <location>
        <position position="415"/>
    </location>
    <ligand>
        <name>ATP</name>
        <dbReference type="ChEBI" id="CHEBI:30616"/>
    </ligand>
</feature>